<dbReference type="InterPro" id="IPR058208">
    <property type="entry name" value="PACE"/>
</dbReference>
<feature type="transmembrane region" description="Helical" evidence="1">
    <location>
        <begin position="111"/>
        <end position="128"/>
    </location>
</feature>
<protein>
    <submittedName>
        <fullName evidence="3">PACE efflux transporter</fullName>
    </submittedName>
</protein>
<dbReference type="Proteomes" id="UP001595555">
    <property type="component" value="Unassembled WGS sequence"/>
</dbReference>
<keyword evidence="4" id="KW-1185">Reference proteome</keyword>
<feature type="transmembrane region" description="Helical" evidence="1">
    <location>
        <begin position="38"/>
        <end position="59"/>
    </location>
</feature>
<accession>A0ABV7FDE3</accession>
<name>A0ABV7FDE3_9GAMM</name>
<evidence type="ECO:0000256" key="1">
    <source>
        <dbReference type="SAM" id="Phobius"/>
    </source>
</evidence>
<feature type="transmembrane region" description="Helical" evidence="1">
    <location>
        <begin position="80"/>
        <end position="99"/>
    </location>
</feature>
<dbReference type="EMBL" id="JBHRTF010000002">
    <property type="protein sequence ID" value="MFC3114756.1"/>
    <property type="molecule type" value="Genomic_DNA"/>
</dbReference>
<keyword evidence="1" id="KW-1133">Transmembrane helix</keyword>
<evidence type="ECO:0000259" key="2">
    <source>
        <dbReference type="Pfam" id="PF05232"/>
    </source>
</evidence>
<reference evidence="4" key="1">
    <citation type="journal article" date="2019" name="Int. J. Syst. Evol. Microbiol.">
        <title>The Global Catalogue of Microorganisms (GCM) 10K type strain sequencing project: providing services to taxonomists for standard genome sequencing and annotation.</title>
        <authorList>
            <consortium name="The Broad Institute Genomics Platform"/>
            <consortium name="The Broad Institute Genome Sequencing Center for Infectious Disease"/>
            <person name="Wu L."/>
            <person name="Ma J."/>
        </authorList>
    </citation>
    <scope>NUCLEOTIDE SEQUENCE [LARGE SCALE GENOMIC DNA]</scope>
    <source>
        <strain evidence="4">KCTC 52237</strain>
    </source>
</reference>
<comment type="caution">
    <text evidence="3">The sequence shown here is derived from an EMBL/GenBank/DDBJ whole genome shotgun (WGS) entry which is preliminary data.</text>
</comment>
<feature type="domain" description="Chlorhexidine efflux transporter" evidence="2">
    <location>
        <begin position="71"/>
        <end position="133"/>
    </location>
</feature>
<sequence length="140" mass="15415">MQGVKRRVVYVGLYELVAILLSALLLKWITGAGAGHSTAIAVVASAVAIVWNLIFNYGFEQWEKHRQQQGRSLGIRLLHALGFEGGLVIFLVPLIALILKVSLLEALLMDLALLAFFLIYTFVFNWAFDELFGLPAAVTA</sequence>
<evidence type="ECO:0000313" key="3">
    <source>
        <dbReference type="EMBL" id="MFC3114756.1"/>
    </source>
</evidence>
<feature type="transmembrane region" description="Helical" evidence="1">
    <location>
        <begin position="7"/>
        <end position="26"/>
    </location>
</feature>
<dbReference type="NCBIfam" id="NF033664">
    <property type="entry name" value="PACE_transport"/>
    <property type="match status" value="1"/>
</dbReference>
<dbReference type="Pfam" id="PF05232">
    <property type="entry name" value="BTP"/>
    <property type="match status" value="2"/>
</dbReference>
<gene>
    <name evidence="3" type="ORF">ACFODX_04240</name>
</gene>
<proteinExistence type="predicted"/>
<keyword evidence="1" id="KW-0812">Transmembrane</keyword>
<keyword evidence="1" id="KW-0472">Membrane</keyword>
<organism evidence="3 4">
    <name type="scientific">Cellvibrio fontiphilus</name>
    <dbReference type="NCBI Taxonomy" id="1815559"/>
    <lineage>
        <taxon>Bacteria</taxon>
        <taxon>Pseudomonadati</taxon>
        <taxon>Pseudomonadota</taxon>
        <taxon>Gammaproteobacteria</taxon>
        <taxon>Cellvibrionales</taxon>
        <taxon>Cellvibrionaceae</taxon>
        <taxon>Cellvibrio</taxon>
    </lineage>
</organism>
<dbReference type="RefSeq" id="WP_378116388.1">
    <property type="nucleotide sequence ID" value="NZ_JBHRTF010000002.1"/>
</dbReference>
<dbReference type="InterPro" id="IPR007896">
    <property type="entry name" value="BTP_bacteria"/>
</dbReference>
<evidence type="ECO:0000313" key="4">
    <source>
        <dbReference type="Proteomes" id="UP001595555"/>
    </source>
</evidence>
<feature type="domain" description="Chlorhexidine efflux transporter" evidence="2">
    <location>
        <begin position="3"/>
        <end position="64"/>
    </location>
</feature>